<dbReference type="Proteomes" id="UP000245021">
    <property type="component" value="Unassembled WGS sequence"/>
</dbReference>
<accession>A0A2R5HKJ6</accession>
<dbReference type="EMBL" id="BFFO01000011">
    <property type="protein sequence ID" value="GBG97400.1"/>
    <property type="molecule type" value="Genomic_DNA"/>
</dbReference>
<proteinExistence type="predicted"/>
<keyword evidence="1" id="KW-0472">Membrane</keyword>
<feature type="transmembrane region" description="Helical" evidence="1">
    <location>
        <begin position="12"/>
        <end position="33"/>
    </location>
</feature>
<dbReference type="AlphaFoldDB" id="A0A2R5HKJ6"/>
<organism evidence="2 3">
    <name type="scientific">Lactococcus termiticola</name>
    <dbReference type="NCBI Taxonomy" id="2169526"/>
    <lineage>
        <taxon>Bacteria</taxon>
        <taxon>Bacillati</taxon>
        <taxon>Bacillota</taxon>
        <taxon>Bacilli</taxon>
        <taxon>Lactobacillales</taxon>
        <taxon>Streptococcaceae</taxon>
        <taxon>Lactococcus</taxon>
    </lineage>
</organism>
<dbReference type="OrthoDB" id="2061676at2"/>
<gene>
    <name evidence="2" type="ORF">NtB2_01540</name>
</gene>
<name>A0A2R5HKJ6_9LACT</name>
<comment type="caution">
    <text evidence="2">The sequence shown here is derived from an EMBL/GenBank/DDBJ whole genome shotgun (WGS) entry which is preliminary data.</text>
</comment>
<sequence length="111" mass="11210">MDELIKKIAGFGVPGIVLVVAMGATGLSGAAAITAGLALLGPGGMIGGIAILGIAGLISHTIAEYGVDAVVKAVCKEQLKTKSKEEVIAEIEKIPFTKKVKLKAIDAVKKA</sequence>
<keyword evidence="3" id="KW-1185">Reference proteome</keyword>
<reference evidence="2 3" key="1">
    <citation type="journal article" date="2018" name="Genome Announc.">
        <title>Draft Genome Sequence of Lactococcus sp. Strain NtB2 (JCM 32569), Isolated from the Gut of the Higher Termite Nasutitermes takasagoensis.</title>
        <authorList>
            <person name="Noda S."/>
            <person name="Aihara C."/>
            <person name="Yuki M."/>
            <person name="Ohkuma M."/>
        </authorList>
    </citation>
    <scope>NUCLEOTIDE SEQUENCE [LARGE SCALE GENOMIC DNA]</scope>
    <source>
        <strain evidence="2 3">NtB2</strain>
    </source>
</reference>
<keyword evidence="1" id="KW-1133">Transmembrane helix</keyword>
<keyword evidence="1" id="KW-0812">Transmembrane</keyword>
<protein>
    <submittedName>
        <fullName evidence="2">Uncharacterized protein</fullName>
    </submittedName>
</protein>
<evidence type="ECO:0000313" key="2">
    <source>
        <dbReference type="EMBL" id="GBG97400.1"/>
    </source>
</evidence>
<evidence type="ECO:0000313" key="3">
    <source>
        <dbReference type="Proteomes" id="UP000245021"/>
    </source>
</evidence>
<feature type="transmembrane region" description="Helical" evidence="1">
    <location>
        <begin position="39"/>
        <end position="58"/>
    </location>
</feature>
<dbReference type="RefSeq" id="WP_109246357.1">
    <property type="nucleotide sequence ID" value="NZ_BFFO01000011.1"/>
</dbReference>
<evidence type="ECO:0000256" key="1">
    <source>
        <dbReference type="SAM" id="Phobius"/>
    </source>
</evidence>